<keyword evidence="2" id="KW-0732">Signal</keyword>
<dbReference type="PANTHER" id="PTHR43447">
    <property type="entry name" value="ALPHA-AMYLASE"/>
    <property type="match status" value="1"/>
</dbReference>
<keyword evidence="4" id="KW-1185">Reference proteome</keyword>
<evidence type="ECO:0000256" key="2">
    <source>
        <dbReference type="SAM" id="SignalP"/>
    </source>
</evidence>
<protein>
    <recommendedName>
        <fullName evidence="5">Alpha-amylase</fullName>
    </recommendedName>
</protein>
<evidence type="ECO:0000313" key="4">
    <source>
        <dbReference type="Proteomes" id="UP000708208"/>
    </source>
</evidence>
<dbReference type="EMBL" id="CAJVCH010538807">
    <property type="protein sequence ID" value="CAG7826159.1"/>
    <property type="molecule type" value="Genomic_DNA"/>
</dbReference>
<organism evidence="3 4">
    <name type="scientific">Allacma fusca</name>
    <dbReference type="NCBI Taxonomy" id="39272"/>
    <lineage>
        <taxon>Eukaryota</taxon>
        <taxon>Metazoa</taxon>
        <taxon>Ecdysozoa</taxon>
        <taxon>Arthropoda</taxon>
        <taxon>Hexapoda</taxon>
        <taxon>Collembola</taxon>
        <taxon>Symphypleona</taxon>
        <taxon>Sminthuridae</taxon>
        <taxon>Allacma</taxon>
    </lineage>
</organism>
<gene>
    <name evidence="3" type="ORF">AFUS01_LOCUS36227</name>
</gene>
<reference evidence="3" key="1">
    <citation type="submission" date="2021-06" db="EMBL/GenBank/DDBJ databases">
        <authorList>
            <person name="Hodson N. C."/>
            <person name="Mongue J. A."/>
            <person name="Jaron S. K."/>
        </authorList>
    </citation>
    <scope>NUCLEOTIDE SEQUENCE</scope>
</reference>
<sequence>MVGKLAAVLVLAVVSATTVYGQHDPHFVGNRTVLVHLFEWRWNDIAEECERFLGPYGYGGVQVSPPNENLIVDQNPERRPWWERYQPVSYKLETRSGSEQEFQSM</sequence>
<feature type="non-terminal residue" evidence="3">
    <location>
        <position position="1"/>
    </location>
</feature>
<accession>A0A8J2LN37</accession>
<dbReference type="Proteomes" id="UP000708208">
    <property type="component" value="Unassembled WGS sequence"/>
</dbReference>
<evidence type="ECO:0008006" key="5">
    <source>
        <dbReference type="Google" id="ProtNLM"/>
    </source>
</evidence>
<dbReference type="OrthoDB" id="7091130at2759"/>
<dbReference type="AlphaFoldDB" id="A0A8J2LN37"/>
<comment type="similarity">
    <text evidence="1">Belongs to the glycosyl hydrolase 13 family.</text>
</comment>
<proteinExistence type="inferred from homology"/>
<name>A0A8J2LN37_9HEXA</name>
<evidence type="ECO:0000256" key="1">
    <source>
        <dbReference type="ARBA" id="ARBA00008061"/>
    </source>
</evidence>
<comment type="caution">
    <text evidence="3">The sequence shown here is derived from an EMBL/GenBank/DDBJ whole genome shotgun (WGS) entry which is preliminary data.</text>
</comment>
<feature type="signal peptide" evidence="2">
    <location>
        <begin position="1"/>
        <end position="21"/>
    </location>
</feature>
<evidence type="ECO:0000313" key="3">
    <source>
        <dbReference type="EMBL" id="CAG7826159.1"/>
    </source>
</evidence>
<feature type="chain" id="PRO_5035281005" description="Alpha-amylase" evidence="2">
    <location>
        <begin position="22"/>
        <end position="105"/>
    </location>
</feature>